<feature type="chain" id="PRO_5026965620" description="Surface layer protein A domain-containing protein" evidence="1">
    <location>
        <begin position="30"/>
        <end position="124"/>
    </location>
</feature>
<evidence type="ECO:0008006" key="4">
    <source>
        <dbReference type="Google" id="ProtNLM"/>
    </source>
</evidence>
<dbReference type="RefSeq" id="WP_003552764.1">
    <property type="nucleotide sequence ID" value="NZ_CABKOL010000106.1"/>
</dbReference>
<dbReference type="EMBL" id="CP047121">
    <property type="protein sequence ID" value="QHB51544.1"/>
    <property type="molecule type" value="Genomic_DNA"/>
</dbReference>
<sequence>MKVSSCIYIALATLCLGMGLMVADTSANAIPTTTSGLSIGRYRTKSFHGYRIEARNYVRYNSEYNVKQHAILSKYRPTQKSKVIFKYGTKIVPTRHPWIWHHGKNDNLMTMYQYSKGAWHKMEI</sequence>
<feature type="signal peptide" evidence="1">
    <location>
        <begin position="1"/>
        <end position="29"/>
    </location>
</feature>
<reference evidence="2 3" key="1">
    <citation type="submission" date="2019-12" db="EMBL/GenBank/DDBJ databases">
        <title>Lactobacillus hilgardii FLUB.</title>
        <authorList>
            <person name="Gustaw K."/>
        </authorList>
    </citation>
    <scope>NUCLEOTIDE SEQUENCE [LARGE SCALE GENOMIC DNA]</scope>
    <source>
        <strain evidence="2 3">FLUB</strain>
    </source>
</reference>
<accession>A0A6P1EBS9</accession>
<dbReference type="AlphaFoldDB" id="A0A6P1EBS9"/>
<dbReference type="GeneID" id="69057629"/>
<dbReference type="Proteomes" id="UP000465035">
    <property type="component" value="Chromosome"/>
</dbReference>
<proteinExistence type="predicted"/>
<organism evidence="2 3">
    <name type="scientific">Lentilactobacillus hilgardii</name>
    <name type="common">Lactobacillus hilgardii</name>
    <dbReference type="NCBI Taxonomy" id="1588"/>
    <lineage>
        <taxon>Bacteria</taxon>
        <taxon>Bacillati</taxon>
        <taxon>Bacillota</taxon>
        <taxon>Bacilli</taxon>
        <taxon>Lactobacillales</taxon>
        <taxon>Lactobacillaceae</taxon>
        <taxon>Lentilactobacillus</taxon>
    </lineage>
</organism>
<evidence type="ECO:0000256" key="1">
    <source>
        <dbReference type="SAM" id="SignalP"/>
    </source>
</evidence>
<evidence type="ECO:0000313" key="2">
    <source>
        <dbReference type="EMBL" id="QHB51544.1"/>
    </source>
</evidence>
<evidence type="ECO:0000313" key="3">
    <source>
        <dbReference type="Proteomes" id="UP000465035"/>
    </source>
</evidence>
<protein>
    <recommendedName>
        <fullName evidence="4">Surface layer protein A domain-containing protein</fullName>
    </recommendedName>
</protein>
<keyword evidence="1" id="KW-0732">Signal</keyword>
<name>A0A6P1EBS9_LENHI</name>
<gene>
    <name evidence="2" type="ORF">GQR93_04580</name>
</gene>